<feature type="DNA-binding region" description="OmpR/PhoB-type" evidence="7">
    <location>
        <begin position="163"/>
        <end position="258"/>
    </location>
</feature>
<keyword evidence="11" id="KW-1185">Reference proteome</keyword>
<proteinExistence type="predicted"/>
<feature type="domain" description="OmpR/PhoB-type" evidence="9">
    <location>
        <begin position="163"/>
        <end position="258"/>
    </location>
</feature>
<dbReference type="Gene3D" id="1.10.10.10">
    <property type="entry name" value="Winged helix-like DNA-binding domain superfamily/Winged helix DNA-binding domain"/>
    <property type="match status" value="1"/>
</dbReference>
<evidence type="ECO:0000313" key="11">
    <source>
        <dbReference type="Proteomes" id="UP000772196"/>
    </source>
</evidence>
<reference evidence="10 11" key="1">
    <citation type="submission" date="2020-04" db="EMBL/GenBank/DDBJ databases">
        <title>Phylogenetic Diversity and Antibacterial Activity against Ralstonia solanacearum of Endophytic Actinomycete Isolated from Moss.</title>
        <authorList>
            <person name="Zhuang X."/>
        </authorList>
    </citation>
    <scope>NUCLEOTIDE SEQUENCE [LARGE SCALE GENOMIC DNA]</scope>
    <source>
        <strain evidence="10 11">LD120</strain>
    </source>
</reference>
<name>A0ABX1H787_9ACTN</name>
<dbReference type="PROSITE" id="PS50110">
    <property type="entry name" value="RESPONSE_REGULATORY"/>
    <property type="match status" value="1"/>
</dbReference>
<evidence type="ECO:0000259" key="9">
    <source>
        <dbReference type="PROSITE" id="PS51755"/>
    </source>
</evidence>
<gene>
    <name evidence="10" type="ORF">HFV08_18390</name>
</gene>
<dbReference type="InterPro" id="IPR001867">
    <property type="entry name" value="OmpR/PhoB-type_DNA-bd"/>
</dbReference>
<dbReference type="Proteomes" id="UP000772196">
    <property type="component" value="Unassembled WGS sequence"/>
</dbReference>
<dbReference type="InterPro" id="IPR039420">
    <property type="entry name" value="WalR-like"/>
</dbReference>
<feature type="domain" description="Response regulatory" evidence="8">
    <location>
        <begin position="2"/>
        <end position="116"/>
    </location>
</feature>
<dbReference type="SMART" id="SM00862">
    <property type="entry name" value="Trans_reg_C"/>
    <property type="match status" value="1"/>
</dbReference>
<sequence length="262" mass="28000">MRVLLVEDDAEVADALTEGLQQYGWIVDHVATGGEALSRVETAGYGDIVLLDLNLPDMDGLEVCRGLRAACAVPIIAVTARSDEMDKVLGLRLGADDYIVKPYRLQELLARMAAVMRRTATRPAAAPVAAAPYAAAPYAAAPYAAAPHAAAAPGSAVPAEPGEHVLSHGRLTIDPARRAVLLDGSPVTLTRKEYELLVLLAGAPGRVFLREQLLDTVWDQQWAGSSRTLDTHVATLRRKLGSTQWIRTTRGVGFSFQPQSGT</sequence>
<evidence type="ECO:0000256" key="7">
    <source>
        <dbReference type="PROSITE-ProRule" id="PRU01091"/>
    </source>
</evidence>
<dbReference type="SUPFAM" id="SSF52172">
    <property type="entry name" value="CheY-like"/>
    <property type="match status" value="1"/>
</dbReference>
<keyword evidence="4" id="KW-0804">Transcription</keyword>
<dbReference type="Pfam" id="PF00072">
    <property type="entry name" value="Response_reg"/>
    <property type="match status" value="1"/>
</dbReference>
<evidence type="ECO:0000256" key="1">
    <source>
        <dbReference type="ARBA" id="ARBA00022553"/>
    </source>
</evidence>
<dbReference type="SUPFAM" id="SSF46894">
    <property type="entry name" value="C-terminal effector domain of the bipartite response regulators"/>
    <property type="match status" value="1"/>
</dbReference>
<dbReference type="InterPro" id="IPR011006">
    <property type="entry name" value="CheY-like_superfamily"/>
</dbReference>
<dbReference type="EMBL" id="JAAWWP010000011">
    <property type="protein sequence ID" value="NKI43170.1"/>
    <property type="molecule type" value="Genomic_DNA"/>
</dbReference>
<keyword evidence="2" id="KW-0805">Transcription regulation</keyword>
<dbReference type="Pfam" id="PF00486">
    <property type="entry name" value="Trans_reg_C"/>
    <property type="match status" value="1"/>
</dbReference>
<keyword evidence="3 7" id="KW-0238">DNA-binding</keyword>
<dbReference type="PROSITE" id="PS51755">
    <property type="entry name" value="OMPR_PHOB"/>
    <property type="match status" value="1"/>
</dbReference>
<evidence type="ECO:0000313" key="10">
    <source>
        <dbReference type="EMBL" id="NKI43170.1"/>
    </source>
</evidence>
<dbReference type="RefSeq" id="WP_168540833.1">
    <property type="nucleotide sequence ID" value="NZ_JAAWWP010000011.1"/>
</dbReference>
<dbReference type="InterPro" id="IPR001789">
    <property type="entry name" value="Sig_transdc_resp-reg_receiver"/>
</dbReference>
<dbReference type="SMART" id="SM00448">
    <property type="entry name" value="REC"/>
    <property type="match status" value="1"/>
</dbReference>
<feature type="modified residue" description="4-aspartylphosphate" evidence="6">
    <location>
        <position position="52"/>
    </location>
</feature>
<dbReference type="CDD" id="cd00383">
    <property type="entry name" value="trans_reg_C"/>
    <property type="match status" value="1"/>
</dbReference>
<organism evidence="10 11">
    <name type="scientific">Streptomyces physcomitrii</name>
    <dbReference type="NCBI Taxonomy" id="2724184"/>
    <lineage>
        <taxon>Bacteria</taxon>
        <taxon>Bacillati</taxon>
        <taxon>Actinomycetota</taxon>
        <taxon>Actinomycetes</taxon>
        <taxon>Kitasatosporales</taxon>
        <taxon>Streptomycetaceae</taxon>
        <taxon>Streptomyces</taxon>
    </lineage>
</organism>
<evidence type="ECO:0000259" key="8">
    <source>
        <dbReference type="PROSITE" id="PS50110"/>
    </source>
</evidence>
<comment type="caution">
    <text evidence="10">The sequence shown here is derived from an EMBL/GenBank/DDBJ whole genome shotgun (WGS) entry which is preliminary data.</text>
</comment>
<dbReference type="InterPro" id="IPR016032">
    <property type="entry name" value="Sig_transdc_resp-reg_C-effctor"/>
</dbReference>
<protein>
    <recommendedName>
        <fullName evidence="5">Sensory transduction protein RegX3</fullName>
    </recommendedName>
</protein>
<evidence type="ECO:0000256" key="3">
    <source>
        <dbReference type="ARBA" id="ARBA00023125"/>
    </source>
</evidence>
<dbReference type="Gene3D" id="6.10.250.690">
    <property type="match status" value="1"/>
</dbReference>
<evidence type="ECO:0000256" key="4">
    <source>
        <dbReference type="ARBA" id="ARBA00023163"/>
    </source>
</evidence>
<evidence type="ECO:0000256" key="2">
    <source>
        <dbReference type="ARBA" id="ARBA00023015"/>
    </source>
</evidence>
<evidence type="ECO:0000256" key="5">
    <source>
        <dbReference type="ARBA" id="ARBA00041201"/>
    </source>
</evidence>
<dbReference type="PANTHER" id="PTHR48111:SF72">
    <property type="entry name" value="SENSORY TRANSDUCTION PROTEIN REGX3"/>
    <property type="match status" value="1"/>
</dbReference>
<dbReference type="Gene3D" id="3.40.50.2300">
    <property type="match status" value="1"/>
</dbReference>
<accession>A0ABX1H787</accession>
<evidence type="ECO:0000256" key="6">
    <source>
        <dbReference type="PROSITE-ProRule" id="PRU00169"/>
    </source>
</evidence>
<keyword evidence="1 6" id="KW-0597">Phosphoprotein</keyword>
<dbReference type="InterPro" id="IPR036388">
    <property type="entry name" value="WH-like_DNA-bd_sf"/>
</dbReference>
<dbReference type="PANTHER" id="PTHR48111">
    <property type="entry name" value="REGULATOR OF RPOS"/>
    <property type="match status" value="1"/>
</dbReference>